<keyword evidence="1" id="KW-0732">Signal</keyword>
<dbReference type="RefSeq" id="WP_265688787.1">
    <property type="nucleotide sequence ID" value="NZ_JAKRRX010000132.1"/>
</dbReference>
<feature type="chain" id="PRO_5040720177" evidence="1">
    <location>
        <begin position="21"/>
        <end position="267"/>
    </location>
</feature>
<keyword evidence="3" id="KW-1185">Reference proteome</keyword>
<feature type="signal peptide" evidence="1">
    <location>
        <begin position="1"/>
        <end position="20"/>
    </location>
</feature>
<proteinExistence type="predicted"/>
<dbReference type="AlphaFoldDB" id="A0A9X3HTI2"/>
<sequence length="267" mass="30323">MKFPSTILLRRLLFAGGALSLVVGCTTPTPTSDETISEPVAANVVVIENEAFDWQVATTGLSAQDVFTTYNTNAELLAPRIKVDHRQVIEKSVQEYHSQLSAEQADDLQRWLASAPPRPGSLEAIMDIHTPSDYAYDQIGARFNVYLYDYPDHFMNLMIVAIENPKAQEEVFRMVLEIDPQQYLEHYQQESDIIESLYYAECLWLNALSPDSNFDDIRQLVVESSETLKKRQPYEMELNGVRVTKTHTSRGKVVYSIDAIPLQESQE</sequence>
<dbReference type="EMBL" id="JAKRRX010000132">
    <property type="protein sequence ID" value="MCW8335668.1"/>
    <property type="molecule type" value="Genomic_DNA"/>
</dbReference>
<protein>
    <submittedName>
        <fullName evidence="2">Uncharacterized protein</fullName>
    </submittedName>
</protein>
<comment type="caution">
    <text evidence="2">The sequence shown here is derived from an EMBL/GenBank/DDBJ whole genome shotgun (WGS) entry which is preliminary data.</text>
</comment>
<dbReference type="Proteomes" id="UP001155586">
    <property type="component" value="Unassembled WGS sequence"/>
</dbReference>
<dbReference type="PROSITE" id="PS51257">
    <property type="entry name" value="PROKAR_LIPOPROTEIN"/>
    <property type="match status" value="1"/>
</dbReference>
<gene>
    <name evidence="2" type="ORF">MD483_17805</name>
</gene>
<name>A0A9X3HTI2_9VIBR</name>
<evidence type="ECO:0000313" key="3">
    <source>
        <dbReference type="Proteomes" id="UP001155586"/>
    </source>
</evidence>
<reference evidence="2" key="1">
    <citation type="submission" date="2022-02" db="EMBL/GenBank/DDBJ databases">
        <title>Vibrio sp. nov., a new bacterium isolated from Bohai sea, China.</title>
        <authorList>
            <person name="Yuan Y."/>
        </authorList>
    </citation>
    <scope>NUCLEOTIDE SEQUENCE</scope>
    <source>
        <strain evidence="2">DBSS07</strain>
    </source>
</reference>
<evidence type="ECO:0000256" key="1">
    <source>
        <dbReference type="SAM" id="SignalP"/>
    </source>
</evidence>
<accession>A0A9X3HTI2</accession>
<evidence type="ECO:0000313" key="2">
    <source>
        <dbReference type="EMBL" id="MCW8335668.1"/>
    </source>
</evidence>
<organism evidence="2 3">
    <name type="scientific">Vibrio paucivorans</name>
    <dbReference type="NCBI Taxonomy" id="2829489"/>
    <lineage>
        <taxon>Bacteria</taxon>
        <taxon>Pseudomonadati</taxon>
        <taxon>Pseudomonadota</taxon>
        <taxon>Gammaproteobacteria</taxon>
        <taxon>Vibrionales</taxon>
        <taxon>Vibrionaceae</taxon>
        <taxon>Vibrio</taxon>
    </lineage>
</organism>